<dbReference type="Proteomes" id="UP000823616">
    <property type="component" value="Unassembled WGS sequence"/>
</dbReference>
<feature type="transmembrane region" description="Helical" evidence="1">
    <location>
        <begin position="300"/>
        <end position="319"/>
    </location>
</feature>
<dbReference type="AlphaFoldDB" id="A0A9D9HGV7"/>
<dbReference type="EMBL" id="JADIMS010000095">
    <property type="protein sequence ID" value="MBO8450524.1"/>
    <property type="molecule type" value="Genomic_DNA"/>
</dbReference>
<keyword evidence="1" id="KW-0472">Membrane</keyword>
<reference evidence="2" key="1">
    <citation type="submission" date="2020-10" db="EMBL/GenBank/DDBJ databases">
        <authorList>
            <person name="Gilroy R."/>
        </authorList>
    </citation>
    <scope>NUCLEOTIDE SEQUENCE</scope>
    <source>
        <strain evidence="2">B3-4054</strain>
    </source>
</reference>
<evidence type="ECO:0008006" key="4">
    <source>
        <dbReference type="Google" id="ProtNLM"/>
    </source>
</evidence>
<feature type="transmembrane region" description="Helical" evidence="1">
    <location>
        <begin position="30"/>
        <end position="50"/>
    </location>
</feature>
<evidence type="ECO:0000256" key="1">
    <source>
        <dbReference type="SAM" id="Phobius"/>
    </source>
</evidence>
<organism evidence="2 3">
    <name type="scientific">Candidatus Avitreponema avistercoris</name>
    <dbReference type="NCBI Taxonomy" id="2840705"/>
    <lineage>
        <taxon>Bacteria</taxon>
        <taxon>Pseudomonadati</taxon>
        <taxon>Spirochaetota</taxon>
        <taxon>Spirochaetia</taxon>
        <taxon>Spirochaetales</taxon>
        <taxon>Candidatus Avitreponema</taxon>
    </lineage>
</organism>
<name>A0A9D9HGV7_9SPIR</name>
<reference evidence="2" key="2">
    <citation type="journal article" date="2021" name="PeerJ">
        <title>Extensive microbial diversity within the chicken gut microbiome revealed by metagenomics and culture.</title>
        <authorList>
            <person name="Gilroy R."/>
            <person name="Ravi A."/>
            <person name="Getino M."/>
            <person name="Pursley I."/>
            <person name="Horton D.L."/>
            <person name="Alikhan N.F."/>
            <person name="Baker D."/>
            <person name="Gharbi K."/>
            <person name="Hall N."/>
            <person name="Watson M."/>
            <person name="Adriaenssens E.M."/>
            <person name="Foster-Nyarko E."/>
            <person name="Jarju S."/>
            <person name="Secka A."/>
            <person name="Antonio M."/>
            <person name="Oren A."/>
            <person name="Chaudhuri R.R."/>
            <person name="La Ragione R."/>
            <person name="Hildebrand F."/>
            <person name="Pallen M.J."/>
        </authorList>
    </citation>
    <scope>NUCLEOTIDE SEQUENCE</scope>
    <source>
        <strain evidence="2">B3-4054</strain>
    </source>
</reference>
<evidence type="ECO:0000313" key="3">
    <source>
        <dbReference type="Proteomes" id="UP000823616"/>
    </source>
</evidence>
<evidence type="ECO:0000313" key="2">
    <source>
        <dbReference type="EMBL" id="MBO8450524.1"/>
    </source>
</evidence>
<keyword evidence="1" id="KW-1133">Transmembrane helix</keyword>
<proteinExistence type="predicted"/>
<keyword evidence="1" id="KW-0812">Transmembrane</keyword>
<protein>
    <recommendedName>
        <fullName evidence="4">Chain length determinant protein</fullName>
    </recommendedName>
</protein>
<sequence length="349" mass="38466">MNEQNNPPEKQDDEISLLDLFAVLIRYRRMILGGTLAAGVLCALVLYGGGAIQKSLRQEQEPAAVAALLGDPENRGPDSEYSWILDGNIWNLTYTIRVRNLPAYLDSYLRENFGESTADLLLYFRNVWYDTAFLADLHRQHTLWPPAAEIEDAAEYNGFFLELQKRDQNADSSPGKPQYARFGEVLIWNTTARNPDEPEPDVLSVTLEKLPESAVVPYELDGTGHPPLAQEFISGIVQQANAQAAAGILPLLEALAADPDSRPAVVREANAVLRGGGDFFRLVPDPAVRSAGIGGINRPLAVIIAFFAAFFVLVFCAFLRNAVDSVRRDPSASSLIREAWEAGKRRKKA</sequence>
<comment type="caution">
    <text evidence="2">The sequence shown here is derived from an EMBL/GenBank/DDBJ whole genome shotgun (WGS) entry which is preliminary data.</text>
</comment>
<gene>
    <name evidence="2" type="ORF">IAA96_05395</name>
</gene>
<accession>A0A9D9HGV7</accession>